<keyword evidence="5 8" id="KW-1133">Transmembrane helix</keyword>
<evidence type="ECO:0000256" key="4">
    <source>
        <dbReference type="ARBA" id="ARBA00022692"/>
    </source>
</evidence>
<feature type="transmembrane region" description="Helical" evidence="8">
    <location>
        <begin position="28"/>
        <end position="47"/>
    </location>
</feature>
<evidence type="ECO:0000313" key="11">
    <source>
        <dbReference type="Proteomes" id="UP000324194"/>
    </source>
</evidence>
<reference evidence="10 11" key="1">
    <citation type="submission" date="2019-08" db="EMBL/GenBank/DDBJ databases">
        <authorList>
            <person name="Guy L."/>
        </authorList>
    </citation>
    <scope>NUCLEOTIDE SEQUENCE [LARGE SCALE GENOMIC DNA]</scope>
    <source>
        <strain evidence="10 11">SGT-108</strain>
    </source>
</reference>
<dbReference type="AlphaFoldDB" id="A0A5E4PH14"/>
<proteinExistence type="inferred from homology"/>
<evidence type="ECO:0000256" key="8">
    <source>
        <dbReference type="HAMAP-Rule" id="MF_00910"/>
    </source>
</evidence>
<evidence type="ECO:0000256" key="2">
    <source>
        <dbReference type="ARBA" id="ARBA00022475"/>
    </source>
</evidence>
<comment type="function">
    <text evidence="8">Essential cell division protein. May link together the upstream cell division proteins, which are predominantly cytoplasmic, with the downstream cell division proteins, which are predominantly periplasmic.</text>
</comment>
<evidence type="ECO:0000256" key="9">
    <source>
        <dbReference type="NCBIfam" id="TIGR02209"/>
    </source>
</evidence>
<dbReference type="PANTHER" id="PTHR37479:SF1">
    <property type="entry name" value="CELL DIVISION PROTEIN FTSL"/>
    <property type="match status" value="1"/>
</dbReference>
<protein>
    <recommendedName>
        <fullName evidence="8 9">Cell division protein FtsL</fullName>
    </recommendedName>
</protein>
<dbReference type="GO" id="GO:0005886">
    <property type="term" value="C:plasma membrane"/>
    <property type="evidence" value="ECO:0007669"/>
    <property type="project" value="UniProtKB-SubCell"/>
</dbReference>
<keyword evidence="2 8" id="KW-1003">Cell membrane</keyword>
<keyword evidence="6 8" id="KW-0472">Membrane</keyword>
<keyword evidence="3 8" id="KW-0132">Cell division</keyword>
<name>A0A5E4PH14_9COXI</name>
<keyword evidence="4 8" id="KW-0812">Transmembrane</keyword>
<keyword evidence="8" id="KW-0997">Cell inner membrane</keyword>
<dbReference type="NCBIfam" id="TIGR02209">
    <property type="entry name" value="ftsL_broad"/>
    <property type="match status" value="1"/>
</dbReference>
<comment type="similarity">
    <text evidence="8">Belongs to the FtsL family.</text>
</comment>
<dbReference type="KEGG" id="asip:AQUSIP_16610"/>
<comment type="subunit">
    <text evidence="8">Part of a complex composed of FtsB, FtsL and FtsQ.</text>
</comment>
<comment type="subcellular location">
    <subcellularLocation>
        <location evidence="8">Cell inner membrane</location>
        <topology evidence="8">Single-pass type II membrane protein</topology>
    </subcellularLocation>
    <subcellularLocation>
        <location evidence="1">Cell membrane</location>
        <topology evidence="1">Single-pass type II membrane protein</topology>
    </subcellularLocation>
    <text evidence="8">Localizes to the division septum where it forms a ring structure.</text>
</comment>
<evidence type="ECO:0000256" key="1">
    <source>
        <dbReference type="ARBA" id="ARBA00004401"/>
    </source>
</evidence>
<dbReference type="PANTHER" id="PTHR37479">
    <property type="entry name" value="CELL DIVISION PROTEIN FTSL"/>
    <property type="match status" value="1"/>
</dbReference>
<organism evidence="10 11">
    <name type="scientific">Aquicella siphonis</name>
    <dbReference type="NCBI Taxonomy" id="254247"/>
    <lineage>
        <taxon>Bacteria</taxon>
        <taxon>Pseudomonadati</taxon>
        <taxon>Pseudomonadota</taxon>
        <taxon>Gammaproteobacteria</taxon>
        <taxon>Legionellales</taxon>
        <taxon>Coxiellaceae</taxon>
        <taxon>Aquicella</taxon>
    </lineage>
</organism>
<dbReference type="OrthoDB" id="5298556at2"/>
<accession>A0A5E4PH14</accession>
<keyword evidence="11" id="KW-1185">Reference proteome</keyword>
<dbReference type="HAMAP" id="MF_00910">
    <property type="entry name" value="FtsL"/>
    <property type="match status" value="1"/>
</dbReference>
<dbReference type="EMBL" id="LR699119">
    <property type="protein sequence ID" value="VVC76350.1"/>
    <property type="molecule type" value="Genomic_DNA"/>
</dbReference>
<dbReference type="InterPro" id="IPR011922">
    <property type="entry name" value="Cell_div_FtsL"/>
</dbReference>
<dbReference type="RefSeq" id="WP_148339570.1">
    <property type="nucleotide sequence ID" value="NZ_LR699119.1"/>
</dbReference>
<evidence type="ECO:0000313" key="10">
    <source>
        <dbReference type="EMBL" id="VVC76350.1"/>
    </source>
</evidence>
<dbReference type="GO" id="GO:0032153">
    <property type="term" value="C:cell division site"/>
    <property type="evidence" value="ECO:0007669"/>
    <property type="project" value="UniProtKB-UniRule"/>
</dbReference>
<gene>
    <name evidence="8 10" type="primary">ftsL</name>
    <name evidence="10" type="ORF">AQUSIP_16610</name>
</gene>
<evidence type="ECO:0000256" key="7">
    <source>
        <dbReference type="ARBA" id="ARBA00023306"/>
    </source>
</evidence>
<evidence type="ECO:0000256" key="3">
    <source>
        <dbReference type="ARBA" id="ARBA00022618"/>
    </source>
</evidence>
<evidence type="ECO:0000256" key="6">
    <source>
        <dbReference type="ARBA" id="ARBA00023136"/>
    </source>
</evidence>
<sequence>MNAAARLVHQSVISRHLVLSHFLTRRQITVVILALAVLLSALSIIYVTHVTRILHAAYQHNLVEREHLHVQRGQLLLERSTWMMQARIQRIAESKLGMVVPDHKSVMIIHE</sequence>
<keyword evidence="7 8" id="KW-0131">Cell cycle</keyword>
<evidence type="ECO:0000256" key="5">
    <source>
        <dbReference type="ARBA" id="ARBA00022989"/>
    </source>
</evidence>
<dbReference type="Proteomes" id="UP000324194">
    <property type="component" value="Chromosome 1"/>
</dbReference>
<dbReference type="GO" id="GO:0043093">
    <property type="term" value="P:FtsZ-dependent cytokinesis"/>
    <property type="evidence" value="ECO:0007669"/>
    <property type="project" value="UniProtKB-UniRule"/>
</dbReference>
<dbReference type="Pfam" id="PF04999">
    <property type="entry name" value="FtsL"/>
    <property type="match status" value="1"/>
</dbReference>